<reference evidence="11 12" key="1">
    <citation type="journal article" date="2019" name="Emerg. Microbes Infect.">
        <title>Comprehensive subspecies identification of 175 nontuberculous mycobacteria species based on 7547 genomic profiles.</title>
        <authorList>
            <person name="Matsumoto Y."/>
            <person name="Kinjo T."/>
            <person name="Motooka D."/>
            <person name="Nabeya D."/>
            <person name="Jung N."/>
            <person name="Uechi K."/>
            <person name="Horii T."/>
            <person name="Iida T."/>
            <person name="Fujita J."/>
            <person name="Nakamura S."/>
        </authorList>
    </citation>
    <scope>NUCLEOTIDE SEQUENCE [LARGE SCALE GENOMIC DNA]</scope>
    <source>
        <strain evidence="11 12">JCM 18538</strain>
    </source>
</reference>
<keyword evidence="4" id="KW-0479">Metal-binding</keyword>
<sequence length="139" mass="13713">MPVELTPPSRRTVLACAGLGIAATTLTACSTYGDKPQPQSAAPNGGAPAALAATADVPVGSGVILDDVVLTQPTAGVFRAFSVRCPHAGCSVSEITDGNIVCPCHGSRFDLEGAVVNGPAASALSPKAVTVQGDSIVEG</sequence>
<dbReference type="InterPro" id="IPR017941">
    <property type="entry name" value="Rieske_2Fe-2S"/>
</dbReference>
<evidence type="ECO:0000256" key="8">
    <source>
        <dbReference type="ARBA" id="ARBA00029586"/>
    </source>
</evidence>
<evidence type="ECO:0000256" key="5">
    <source>
        <dbReference type="ARBA" id="ARBA00023004"/>
    </source>
</evidence>
<dbReference type="CDD" id="cd03467">
    <property type="entry name" value="Rieske"/>
    <property type="match status" value="1"/>
</dbReference>
<dbReference type="PROSITE" id="PS51296">
    <property type="entry name" value="RIESKE"/>
    <property type="match status" value="1"/>
</dbReference>
<dbReference type="KEGG" id="marz:MARA_08490"/>
<dbReference type="PROSITE" id="PS51318">
    <property type="entry name" value="TAT"/>
    <property type="match status" value="1"/>
</dbReference>
<keyword evidence="3" id="KW-0001">2Fe-2S</keyword>
<dbReference type="GO" id="GO:0016705">
    <property type="term" value="F:oxidoreductase activity, acting on paired donors, with incorporation or reduction of molecular oxygen"/>
    <property type="evidence" value="ECO:0007669"/>
    <property type="project" value="UniProtKB-ARBA"/>
</dbReference>
<dbReference type="InterPro" id="IPR014349">
    <property type="entry name" value="Rieske_Fe-S_prot"/>
</dbReference>
<dbReference type="GO" id="GO:0051537">
    <property type="term" value="F:2 iron, 2 sulfur cluster binding"/>
    <property type="evidence" value="ECO:0007669"/>
    <property type="project" value="UniProtKB-KW"/>
</dbReference>
<evidence type="ECO:0000256" key="4">
    <source>
        <dbReference type="ARBA" id="ARBA00022723"/>
    </source>
</evidence>
<evidence type="ECO:0000256" key="9">
    <source>
        <dbReference type="ARBA" id="ARBA00034078"/>
    </source>
</evidence>
<dbReference type="Pfam" id="PF00355">
    <property type="entry name" value="Rieske"/>
    <property type="match status" value="1"/>
</dbReference>
<name>A0A7I7RT78_9MYCO</name>
<keyword evidence="7" id="KW-1015">Disulfide bond</keyword>
<evidence type="ECO:0000256" key="7">
    <source>
        <dbReference type="ARBA" id="ARBA00023157"/>
    </source>
</evidence>
<comment type="cofactor">
    <cofactor evidence="9">
        <name>[2Fe-2S] cluster</name>
        <dbReference type="ChEBI" id="CHEBI:190135"/>
    </cofactor>
</comment>
<keyword evidence="12" id="KW-1185">Reference proteome</keyword>
<evidence type="ECO:0000313" key="11">
    <source>
        <dbReference type="EMBL" id="BBY47381.1"/>
    </source>
</evidence>
<evidence type="ECO:0000256" key="3">
    <source>
        <dbReference type="ARBA" id="ARBA00022714"/>
    </source>
</evidence>
<gene>
    <name evidence="11" type="ORF">MARA_08490</name>
</gene>
<dbReference type="PRINTS" id="PR00162">
    <property type="entry name" value="RIESKE"/>
</dbReference>
<dbReference type="EMBL" id="AP022593">
    <property type="protein sequence ID" value="BBY47381.1"/>
    <property type="molecule type" value="Genomic_DNA"/>
</dbReference>
<evidence type="ECO:0000256" key="1">
    <source>
        <dbReference type="ARBA" id="ARBA00002494"/>
    </source>
</evidence>
<dbReference type="GO" id="GO:0046872">
    <property type="term" value="F:metal ion binding"/>
    <property type="evidence" value="ECO:0007669"/>
    <property type="project" value="UniProtKB-KW"/>
</dbReference>
<proteinExistence type="predicted"/>
<dbReference type="PANTHER" id="PTHR10134">
    <property type="entry name" value="CYTOCHROME B-C1 COMPLEX SUBUNIT RIESKE, MITOCHONDRIAL"/>
    <property type="match status" value="1"/>
</dbReference>
<feature type="domain" description="Rieske" evidence="10">
    <location>
        <begin position="46"/>
        <end position="138"/>
    </location>
</feature>
<organism evidence="11 12">
    <name type="scientific">Mycolicibacterium arabiense</name>
    <dbReference type="NCBI Taxonomy" id="1286181"/>
    <lineage>
        <taxon>Bacteria</taxon>
        <taxon>Bacillati</taxon>
        <taxon>Actinomycetota</taxon>
        <taxon>Actinomycetes</taxon>
        <taxon>Mycobacteriales</taxon>
        <taxon>Mycobacteriaceae</taxon>
        <taxon>Mycolicibacterium</taxon>
    </lineage>
</organism>
<dbReference type="InterPro" id="IPR005805">
    <property type="entry name" value="Rieske_Fe-S_prot_C"/>
</dbReference>
<geneLocation type="plasmid" evidence="12">
    <name>pjcm18538 dna</name>
</geneLocation>
<dbReference type="GO" id="GO:0004497">
    <property type="term" value="F:monooxygenase activity"/>
    <property type="evidence" value="ECO:0007669"/>
    <property type="project" value="UniProtKB-ARBA"/>
</dbReference>
<evidence type="ECO:0000256" key="6">
    <source>
        <dbReference type="ARBA" id="ARBA00023014"/>
    </source>
</evidence>
<accession>A0A7I7RT78</accession>
<dbReference type="InterPro" id="IPR006311">
    <property type="entry name" value="TAT_signal"/>
</dbReference>
<dbReference type="AlphaFoldDB" id="A0A7I7RT78"/>
<dbReference type="Gene3D" id="2.102.10.10">
    <property type="entry name" value="Rieske [2Fe-2S] iron-sulphur domain"/>
    <property type="match status" value="1"/>
</dbReference>
<dbReference type="GO" id="GO:0016020">
    <property type="term" value="C:membrane"/>
    <property type="evidence" value="ECO:0007669"/>
    <property type="project" value="InterPro"/>
</dbReference>
<evidence type="ECO:0000256" key="2">
    <source>
        <dbReference type="ARBA" id="ARBA00015816"/>
    </source>
</evidence>
<protein>
    <recommendedName>
        <fullName evidence="2">Cytochrome bc1 complex Rieske iron-sulfur subunit</fullName>
    </recommendedName>
    <alternativeName>
        <fullName evidence="8">Cytochrome bc1 reductase complex subunit QcrA</fullName>
    </alternativeName>
</protein>
<keyword evidence="5" id="KW-0408">Iron</keyword>
<dbReference type="Proteomes" id="UP000467428">
    <property type="component" value="Chromosome"/>
</dbReference>
<evidence type="ECO:0000259" key="10">
    <source>
        <dbReference type="PROSITE" id="PS51296"/>
    </source>
</evidence>
<dbReference type="SUPFAM" id="SSF50022">
    <property type="entry name" value="ISP domain"/>
    <property type="match status" value="1"/>
</dbReference>
<dbReference type="RefSeq" id="WP_179973561.1">
    <property type="nucleotide sequence ID" value="NZ_AP022593.1"/>
</dbReference>
<keyword evidence="6" id="KW-0411">Iron-sulfur</keyword>
<comment type="function">
    <text evidence="1">Iron-sulfur subunit of the cytochrome bc1 complex, an essential component of the respiratory electron transport chain required for ATP synthesis. The bc1 complex catalyzes the oxidation of menaquinol and the reduction of cytochrome c in the respiratory chain. The bc1 complex operates through a Q-cycle mechanism that couples electron transfer to generation of the proton gradient that drives ATP synthesis.</text>
</comment>
<dbReference type="InterPro" id="IPR036922">
    <property type="entry name" value="Rieske_2Fe-2S_sf"/>
</dbReference>
<evidence type="ECO:0000313" key="12">
    <source>
        <dbReference type="Proteomes" id="UP000467428"/>
    </source>
</evidence>